<feature type="short sequence motif" description="GXSXG" evidence="4">
    <location>
        <begin position="26"/>
        <end position="30"/>
    </location>
</feature>
<keyword evidence="3 4" id="KW-0443">Lipid metabolism</keyword>
<evidence type="ECO:0000259" key="5">
    <source>
        <dbReference type="PROSITE" id="PS51635"/>
    </source>
</evidence>
<dbReference type="InterPro" id="IPR045943">
    <property type="entry name" value="DUF6363"/>
</dbReference>
<feature type="active site" description="Nucleophile" evidence="4">
    <location>
        <position position="28"/>
    </location>
</feature>
<reference evidence="6 7" key="1">
    <citation type="submission" date="2015-05" db="EMBL/GenBank/DDBJ databases">
        <title>Photobacterium galathea sp. nov.</title>
        <authorList>
            <person name="Machado H."/>
            <person name="Gram L."/>
        </authorList>
    </citation>
    <scope>NUCLEOTIDE SEQUENCE [LARGE SCALE GENOMIC DNA]</scope>
    <source>
        <strain evidence="6 7">CGMCC 1.12159</strain>
    </source>
</reference>
<dbReference type="GO" id="GO:0016787">
    <property type="term" value="F:hydrolase activity"/>
    <property type="evidence" value="ECO:0007669"/>
    <property type="project" value="UniProtKB-UniRule"/>
</dbReference>
<dbReference type="Proteomes" id="UP000036097">
    <property type="component" value="Unassembled WGS sequence"/>
</dbReference>
<dbReference type="Pfam" id="PF01734">
    <property type="entry name" value="Patatin"/>
    <property type="match status" value="1"/>
</dbReference>
<evidence type="ECO:0000256" key="4">
    <source>
        <dbReference type="PROSITE-ProRule" id="PRU01161"/>
    </source>
</evidence>
<name>A0A0J1H0X7_9GAMM</name>
<dbReference type="Pfam" id="PF19890">
    <property type="entry name" value="DUF6363"/>
    <property type="match status" value="1"/>
</dbReference>
<organism evidence="6 7">
    <name type="scientific">Photobacterium aquae</name>
    <dbReference type="NCBI Taxonomy" id="1195763"/>
    <lineage>
        <taxon>Bacteria</taxon>
        <taxon>Pseudomonadati</taxon>
        <taxon>Pseudomonadota</taxon>
        <taxon>Gammaproteobacteria</taxon>
        <taxon>Vibrionales</taxon>
        <taxon>Vibrionaceae</taxon>
        <taxon>Photobacterium</taxon>
    </lineage>
</organism>
<evidence type="ECO:0000256" key="2">
    <source>
        <dbReference type="ARBA" id="ARBA00022963"/>
    </source>
</evidence>
<feature type="short sequence motif" description="DGA/G" evidence="4">
    <location>
        <begin position="147"/>
        <end position="149"/>
    </location>
</feature>
<dbReference type="PANTHER" id="PTHR14226:SF25">
    <property type="entry name" value="PHOSPHOESTERASE"/>
    <property type="match status" value="1"/>
</dbReference>
<dbReference type="SUPFAM" id="SSF52151">
    <property type="entry name" value="FabD/lysophospholipase-like"/>
    <property type="match status" value="1"/>
</dbReference>
<dbReference type="PROSITE" id="PS51635">
    <property type="entry name" value="PNPLA"/>
    <property type="match status" value="1"/>
</dbReference>
<evidence type="ECO:0000313" key="7">
    <source>
        <dbReference type="Proteomes" id="UP000036097"/>
    </source>
</evidence>
<comment type="caution">
    <text evidence="4">Lacks conserved residue(s) required for the propagation of feature annotation.</text>
</comment>
<feature type="active site" description="Proton acceptor" evidence="4">
    <location>
        <position position="147"/>
    </location>
</feature>
<keyword evidence="7" id="KW-1185">Reference proteome</keyword>
<sequence>MRGIFSAGVLDSYLAQGYQPFDFCLGVSAGSTSLASWLSRQPKRTYKVITDYSCRPEFIDFIRYMKGGHWIDLDWLWEITLRELPYDISSFQSQPTPLYVVTTDINTGEPIYTRATPDNLNDLLKASCSVPLAYRGYPQINGQSMTDGGVADSIPVIKAYEMGAREITVILSRPEGYRKPEYRSAWVVNKLFKEHPVLANAMLKRAEIYNQAMAFIESPPVDCKVTVIVPPKTFAVGRLTTDFAKLEHGYQQGYAAGKSHIR</sequence>
<proteinExistence type="predicted"/>
<dbReference type="InterPro" id="IPR037483">
    <property type="entry name" value="YjjU-like"/>
</dbReference>
<dbReference type="GO" id="GO:0016042">
    <property type="term" value="P:lipid catabolic process"/>
    <property type="evidence" value="ECO:0007669"/>
    <property type="project" value="UniProtKB-UniRule"/>
</dbReference>
<dbReference type="InterPro" id="IPR002641">
    <property type="entry name" value="PNPLA_dom"/>
</dbReference>
<comment type="caution">
    <text evidence="6">The sequence shown here is derived from an EMBL/GenBank/DDBJ whole genome shotgun (WGS) entry which is preliminary data.</text>
</comment>
<keyword evidence="2 4" id="KW-0442">Lipid degradation</keyword>
<dbReference type="AlphaFoldDB" id="A0A0J1H0X7"/>
<evidence type="ECO:0000256" key="3">
    <source>
        <dbReference type="ARBA" id="ARBA00023098"/>
    </source>
</evidence>
<evidence type="ECO:0000256" key="1">
    <source>
        <dbReference type="ARBA" id="ARBA00022801"/>
    </source>
</evidence>
<dbReference type="STRING" id="1195763.ABT56_12025"/>
<dbReference type="InterPro" id="IPR016035">
    <property type="entry name" value="Acyl_Trfase/lysoPLipase"/>
</dbReference>
<dbReference type="EMBL" id="LDOT01000014">
    <property type="protein sequence ID" value="KLV05483.1"/>
    <property type="molecule type" value="Genomic_DNA"/>
</dbReference>
<dbReference type="InterPro" id="IPR050301">
    <property type="entry name" value="NTE"/>
</dbReference>
<protein>
    <submittedName>
        <fullName evidence="6">Phospholipase</fullName>
    </submittedName>
</protein>
<evidence type="ECO:0000313" key="6">
    <source>
        <dbReference type="EMBL" id="KLV05483.1"/>
    </source>
</evidence>
<gene>
    <name evidence="6" type="ORF">ABT56_12025</name>
</gene>
<dbReference type="PATRIC" id="fig|1195763.3.peg.2538"/>
<dbReference type="CDD" id="cd07208">
    <property type="entry name" value="Pat_hypo_Ecoli_yjju_like"/>
    <property type="match status" value="1"/>
</dbReference>
<dbReference type="PANTHER" id="PTHR14226">
    <property type="entry name" value="NEUROPATHY TARGET ESTERASE/SWISS CHEESE D.MELANOGASTER"/>
    <property type="match status" value="1"/>
</dbReference>
<keyword evidence="1 4" id="KW-0378">Hydrolase</keyword>
<feature type="domain" description="PNPLA" evidence="5">
    <location>
        <begin position="1"/>
        <end position="160"/>
    </location>
</feature>
<dbReference type="Gene3D" id="3.40.1090.10">
    <property type="entry name" value="Cytosolic phospholipase A2 catalytic domain"/>
    <property type="match status" value="1"/>
</dbReference>
<accession>A0A0J1H0X7</accession>
<dbReference type="OrthoDB" id="9802424at2"/>